<dbReference type="STRING" id="1612308.SAMN05444581_11937"/>
<dbReference type="RefSeq" id="WP_091685800.1">
    <property type="nucleotide sequence ID" value="NZ_FOSN01000019.1"/>
</dbReference>
<protein>
    <recommendedName>
        <fullName evidence="3">DUF2478 domain-containing protein</fullName>
    </recommendedName>
</protein>
<dbReference type="OrthoDB" id="5918880at2"/>
<sequence>MSAVESIDLTSRIAAVRGLRFEPAQPILWQFAQDLKRRGLRVGGVVEFSQCASEGACSHLTVRDLISGASISISQDLGPGSTACNLDPYGLAQACANVERAIGDGVDVVVLSKFGKLEAARGGLCDAFRAAILAGLPIITAVSEGLTEDWSRFAGALSDDVAPTMQALDAWWSDYGKSDSAWTPPLPVGLSPARHVQSCDAD</sequence>
<evidence type="ECO:0000313" key="1">
    <source>
        <dbReference type="EMBL" id="SFK77449.1"/>
    </source>
</evidence>
<evidence type="ECO:0000313" key="2">
    <source>
        <dbReference type="Proteomes" id="UP000198755"/>
    </source>
</evidence>
<evidence type="ECO:0008006" key="3">
    <source>
        <dbReference type="Google" id="ProtNLM"/>
    </source>
</evidence>
<keyword evidence="2" id="KW-1185">Reference proteome</keyword>
<dbReference type="Proteomes" id="UP000198755">
    <property type="component" value="Unassembled WGS sequence"/>
</dbReference>
<dbReference type="EMBL" id="FOSN01000019">
    <property type="protein sequence ID" value="SFK77449.1"/>
    <property type="molecule type" value="Genomic_DNA"/>
</dbReference>
<organism evidence="1 2">
    <name type="scientific">Methylocapsa palsarum</name>
    <dbReference type="NCBI Taxonomy" id="1612308"/>
    <lineage>
        <taxon>Bacteria</taxon>
        <taxon>Pseudomonadati</taxon>
        <taxon>Pseudomonadota</taxon>
        <taxon>Alphaproteobacteria</taxon>
        <taxon>Hyphomicrobiales</taxon>
        <taxon>Beijerinckiaceae</taxon>
        <taxon>Methylocapsa</taxon>
    </lineage>
</organism>
<dbReference type="InterPro" id="IPR018912">
    <property type="entry name" value="DUF2478"/>
</dbReference>
<gene>
    <name evidence="1" type="ORF">SAMN05444581_11937</name>
</gene>
<name>A0A1I4CAZ0_9HYPH</name>
<dbReference type="Pfam" id="PF10649">
    <property type="entry name" value="DUF2478"/>
    <property type="match status" value="1"/>
</dbReference>
<proteinExistence type="predicted"/>
<dbReference type="AlphaFoldDB" id="A0A1I4CAZ0"/>
<reference evidence="1 2" key="1">
    <citation type="submission" date="2016-10" db="EMBL/GenBank/DDBJ databases">
        <authorList>
            <person name="de Groot N.N."/>
        </authorList>
    </citation>
    <scope>NUCLEOTIDE SEQUENCE [LARGE SCALE GENOMIC DNA]</scope>
    <source>
        <strain evidence="1 2">NE2</strain>
    </source>
</reference>
<accession>A0A1I4CAZ0</accession>